<proteinExistence type="predicted"/>
<dbReference type="InterPro" id="IPR010793">
    <property type="entry name" value="Ribosomal_mL37/mL65"/>
</dbReference>
<dbReference type="GeneTree" id="ENSGT00390000001442"/>
<protein>
    <submittedName>
        <fullName evidence="5">Mitochondrial ribosomal protein S30</fullName>
    </submittedName>
</protein>
<keyword evidence="3" id="KW-0496">Mitochondrion</keyword>
<sequence>MKIELYTSAARSPIWTKLHLRTRPALLAALILFLPEGGAVVRSCWFVHQRIGSRRKRHTANMAARTRLPLLFPKNLPPFRHKKLVHTETAVKEPAYPPIVASLTAKSKSARLRQVEEQVKKICASPVQEKLSLITRIQRKKFVVYPQTFSRNADRWYQHFTKTAYIPGLPEKFTPAPVEPVAEGSSPSPAALTAVPGIGDDAFADLRSLVTRVILQEQWHMKKRKPFLYRHQEQTFGPLLRSLVTELTHNLGKYNPLLLLSSLDISPQVNFYWRRGQRIIPKGHRRRHLEPTRFQIDDQPLCQIRITQQLPQFTPLEASYAAEVPEITYAPNLMPLFRRQYDNNIFTGAKLPDPACYGHTQFHLVPDRYHRDRMARMQQSDQVEVFLRANALASLFAWTGAQAMYQGFWNHEDVTRPFVSQAVITDGHFFSFFCYQLNTVALSVETDANNPRKNLLWGTESLRLYDSVQDGEVVGLNDDVLKLLVQFLMNQP</sequence>
<keyword evidence="2" id="KW-0689">Ribosomal protein</keyword>
<evidence type="ECO:0000313" key="6">
    <source>
        <dbReference type="Proteomes" id="UP000257200"/>
    </source>
</evidence>
<evidence type="ECO:0000256" key="1">
    <source>
        <dbReference type="ARBA" id="ARBA00004173"/>
    </source>
</evidence>
<dbReference type="STRING" id="80966.ENSAPOP00000023807"/>
<dbReference type="Ensembl" id="ENSAPOT00000010356.1">
    <property type="protein sequence ID" value="ENSAPOP00000023807.1"/>
    <property type="gene ID" value="ENSAPOG00000005833.1"/>
</dbReference>
<evidence type="ECO:0000256" key="3">
    <source>
        <dbReference type="ARBA" id="ARBA00023128"/>
    </source>
</evidence>
<dbReference type="PANTHER" id="PTHR13014">
    <property type="entry name" value="MITOCHONDRIAL 28S RIBOSOMAL PROTEIN S30/P52 PRO-APOTOTIC PROTEIN"/>
    <property type="match status" value="1"/>
</dbReference>
<name>A0A3Q1G808_9TELE</name>
<keyword evidence="4" id="KW-0687">Ribonucleoprotein</keyword>
<dbReference type="InterPro" id="IPR039982">
    <property type="entry name" value="Ribosomal_mL65"/>
</dbReference>
<dbReference type="GO" id="GO:0003735">
    <property type="term" value="F:structural constituent of ribosome"/>
    <property type="evidence" value="ECO:0007669"/>
    <property type="project" value="InterPro"/>
</dbReference>
<evidence type="ECO:0000256" key="4">
    <source>
        <dbReference type="ARBA" id="ARBA00023274"/>
    </source>
</evidence>
<dbReference type="Pfam" id="PF07147">
    <property type="entry name" value="PDCD9"/>
    <property type="match status" value="1"/>
</dbReference>
<dbReference type="AlphaFoldDB" id="A0A3Q1G808"/>
<dbReference type="PANTHER" id="PTHR13014:SF3">
    <property type="entry name" value="LARGE RIBOSOMAL SUBUNIT PROTEIN ML65"/>
    <property type="match status" value="1"/>
</dbReference>
<dbReference type="InParanoid" id="A0A3Q1G808"/>
<reference evidence="5" key="1">
    <citation type="submission" date="2025-08" db="UniProtKB">
        <authorList>
            <consortium name="Ensembl"/>
        </authorList>
    </citation>
    <scope>IDENTIFICATION</scope>
</reference>
<evidence type="ECO:0000256" key="2">
    <source>
        <dbReference type="ARBA" id="ARBA00022980"/>
    </source>
</evidence>
<comment type="subcellular location">
    <subcellularLocation>
        <location evidence="1">Mitochondrion</location>
    </subcellularLocation>
</comment>
<keyword evidence="6" id="KW-1185">Reference proteome</keyword>
<accession>A0A3Q1G808</accession>
<dbReference type="GO" id="GO:0005762">
    <property type="term" value="C:mitochondrial large ribosomal subunit"/>
    <property type="evidence" value="ECO:0007669"/>
    <property type="project" value="TreeGrafter"/>
</dbReference>
<evidence type="ECO:0000313" key="5">
    <source>
        <dbReference type="Ensembl" id="ENSAPOP00000023807.1"/>
    </source>
</evidence>
<dbReference type="GO" id="GO:0006412">
    <property type="term" value="P:translation"/>
    <property type="evidence" value="ECO:0007669"/>
    <property type="project" value="InterPro"/>
</dbReference>
<dbReference type="Proteomes" id="UP000257200">
    <property type="component" value="Unplaced"/>
</dbReference>
<organism evidence="5 6">
    <name type="scientific">Acanthochromis polyacanthus</name>
    <name type="common">spiny chromis</name>
    <dbReference type="NCBI Taxonomy" id="80966"/>
    <lineage>
        <taxon>Eukaryota</taxon>
        <taxon>Metazoa</taxon>
        <taxon>Chordata</taxon>
        <taxon>Craniata</taxon>
        <taxon>Vertebrata</taxon>
        <taxon>Euteleostomi</taxon>
        <taxon>Actinopterygii</taxon>
        <taxon>Neopterygii</taxon>
        <taxon>Teleostei</taxon>
        <taxon>Neoteleostei</taxon>
        <taxon>Acanthomorphata</taxon>
        <taxon>Ovalentaria</taxon>
        <taxon>Pomacentridae</taxon>
        <taxon>Acanthochromis</taxon>
    </lineage>
</organism>
<reference evidence="5" key="2">
    <citation type="submission" date="2025-09" db="UniProtKB">
        <authorList>
            <consortium name="Ensembl"/>
        </authorList>
    </citation>
    <scope>IDENTIFICATION</scope>
</reference>